<evidence type="ECO:0000313" key="7">
    <source>
        <dbReference type="EMBL" id="MBB6111253.1"/>
    </source>
</evidence>
<dbReference type="GO" id="GO:0015171">
    <property type="term" value="F:amino acid transmembrane transporter activity"/>
    <property type="evidence" value="ECO:0007669"/>
    <property type="project" value="TreeGrafter"/>
</dbReference>
<dbReference type="EMBL" id="JACHCB010000011">
    <property type="protein sequence ID" value="MBB6111253.1"/>
    <property type="molecule type" value="Genomic_DNA"/>
</dbReference>
<sequence length="208" mass="22615">MGIINYATFIIASFLFIISPGIDTVFILNKSIAQGRKSGIYATLGITTGVLVHTTLAAFGLSLILAQSAMAFSIIKYAGAAYLIGMGITKLFTGGNMIKQDGQTPLVSTRKTYVSAVFTNVLNPKVAIFFLAFFPQFIQPAYIHNARPFIFLGITYAVMGLLWLLVLTFFAGSFSVKLKNSPLIGTWLNKFSAIAFVLMGIKIAFTKR</sequence>
<evidence type="ECO:0000256" key="3">
    <source>
        <dbReference type="ARBA" id="ARBA00022692"/>
    </source>
</evidence>
<evidence type="ECO:0000256" key="1">
    <source>
        <dbReference type="ARBA" id="ARBA00004651"/>
    </source>
</evidence>
<name>A0A1N7DDN5_9SPHI</name>
<dbReference type="OrthoDB" id="9784202at2"/>
<dbReference type="STRING" id="354630.SAMN05421821_11163"/>
<organism evidence="8 10">
    <name type="scientific">Mucilaginibacter lappiensis</name>
    <dbReference type="NCBI Taxonomy" id="354630"/>
    <lineage>
        <taxon>Bacteria</taxon>
        <taxon>Pseudomonadati</taxon>
        <taxon>Bacteroidota</taxon>
        <taxon>Sphingobacteriia</taxon>
        <taxon>Sphingobacteriales</taxon>
        <taxon>Sphingobacteriaceae</taxon>
        <taxon>Mucilaginibacter</taxon>
    </lineage>
</organism>
<dbReference type="Pfam" id="PF01810">
    <property type="entry name" value="LysE"/>
    <property type="match status" value="1"/>
</dbReference>
<dbReference type="InterPro" id="IPR001123">
    <property type="entry name" value="LeuE-type"/>
</dbReference>
<feature type="transmembrane region" description="Helical" evidence="6">
    <location>
        <begin position="113"/>
        <end position="138"/>
    </location>
</feature>
<proteinExistence type="predicted"/>
<dbReference type="PANTHER" id="PTHR30086:SF20">
    <property type="entry name" value="ARGININE EXPORTER PROTEIN ARGO-RELATED"/>
    <property type="match status" value="1"/>
</dbReference>
<evidence type="ECO:0000313" key="9">
    <source>
        <dbReference type="Proteomes" id="UP000541583"/>
    </source>
</evidence>
<evidence type="ECO:0000256" key="6">
    <source>
        <dbReference type="SAM" id="Phobius"/>
    </source>
</evidence>
<accession>A0A1N7DDN5</accession>
<feature type="transmembrane region" description="Helical" evidence="6">
    <location>
        <begin position="150"/>
        <end position="175"/>
    </location>
</feature>
<evidence type="ECO:0000256" key="4">
    <source>
        <dbReference type="ARBA" id="ARBA00022989"/>
    </source>
</evidence>
<comment type="subcellular location">
    <subcellularLocation>
        <location evidence="1">Cell membrane</location>
        <topology evidence="1">Multi-pass membrane protein</topology>
    </subcellularLocation>
</comment>
<dbReference type="PANTHER" id="PTHR30086">
    <property type="entry name" value="ARGININE EXPORTER PROTEIN ARGO"/>
    <property type="match status" value="1"/>
</dbReference>
<dbReference type="AlphaFoldDB" id="A0A1N7DDN5"/>
<dbReference type="Proteomes" id="UP000541583">
    <property type="component" value="Unassembled WGS sequence"/>
</dbReference>
<feature type="transmembrane region" description="Helical" evidence="6">
    <location>
        <begin position="40"/>
        <end position="65"/>
    </location>
</feature>
<evidence type="ECO:0000313" key="8">
    <source>
        <dbReference type="EMBL" id="MBB6129540.1"/>
    </source>
</evidence>
<keyword evidence="2" id="KW-1003">Cell membrane</keyword>
<feature type="transmembrane region" description="Helical" evidence="6">
    <location>
        <begin position="6"/>
        <end position="28"/>
    </location>
</feature>
<feature type="transmembrane region" description="Helical" evidence="6">
    <location>
        <begin position="71"/>
        <end position="92"/>
    </location>
</feature>
<evidence type="ECO:0000256" key="2">
    <source>
        <dbReference type="ARBA" id="ARBA00022475"/>
    </source>
</evidence>
<evidence type="ECO:0000256" key="5">
    <source>
        <dbReference type="ARBA" id="ARBA00023136"/>
    </source>
</evidence>
<protein>
    <submittedName>
        <fullName evidence="8">Threonine/homoserine/homoserine lactone efflux protein</fullName>
    </submittedName>
</protein>
<keyword evidence="9" id="KW-1185">Reference proteome</keyword>
<keyword evidence="5 6" id="KW-0472">Membrane</keyword>
<gene>
    <name evidence="8" type="ORF">HDF22_003671</name>
    <name evidence="7" type="ORF">HDF23_004021</name>
</gene>
<dbReference type="EMBL" id="JACHCA010000010">
    <property type="protein sequence ID" value="MBB6129540.1"/>
    <property type="molecule type" value="Genomic_DNA"/>
</dbReference>
<evidence type="ECO:0000313" key="10">
    <source>
        <dbReference type="Proteomes" id="UP000548326"/>
    </source>
</evidence>
<keyword evidence="3 6" id="KW-0812">Transmembrane</keyword>
<comment type="caution">
    <text evidence="8">The sequence shown here is derived from an EMBL/GenBank/DDBJ whole genome shotgun (WGS) entry which is preliminary data.</text>
</comment>
<dbReference type="RefSeq" id="WP_076375496.1">
    <property type="nucleotide sequence ID" value="NZ_FTMG01000011.1"/>
</dbReference>
<dbReference type="PIRSF" id="PIRSF006324">
    <property type="entry name" value="LeuE"/>
    <property type="match status" value="1"/>
</dbReference>
<dbReference type="Proteomes" id="UP000548326">
    <property type="component" value="Unassembled WGS sequence"/>
</dbReference>
<feature type="transmembrane region" description="Helical" evidence="6">
    <location>
        <begin position="187"/>
        <end position="205"/>
    </location>
</feature>
<keyword evidence="4 6" id="KW-1133">Transmembrane helix</keyword>
<reference evidence="9 10" key="1">
    <citation type="submission" date="2020-08" db="EMBL/GenBank/DDBJ databases">
        <title>Genomic Encyclopedia of Type Strains, Phase IV (KMG-V): Genome sequencing to study the core and pangenomes of soil and plant-associated prokaryotes.</title>
        <authorList>
            <person name="Whitman W."/>
        </authorList>
    </citation>
    <scope>NUCLEOTIDE SEQUENCE [LARGE SCALE GENOMIC DNA]</scope>
    <source>
        <strain evidence="7 9">ANJLi2</strain>
        <strain evidence="8 10">MP601</strain>
    </source>
</reference>
<dbReference type="GO" id="GO:0005886">
    <property type="term" value="C:plasma membrane"/>
    <property type="evidence" value="ECO:0007669"/>
    <property type="project" value="UniProtKB-SubCell"/>
</dbReference>